<name>D5ZVH1_STRV1</name>
<sequence>MRLRSGRRQKADDRPEAPATTPGLAVELRGARRRYGRGAGAVHALAVTLPARVMLRRWS</sequence>
<evidence type="ECO:0000256" key="1">
    <source>
        <dbReference type="SAM" id="MobiDB-lite"/>
    </source>
</evidence>
<dbReference type="eggNOG" id="ENOG50322UN">
    <property type="taxonomic scope" value="Bacteria"/>
</dbReference>
<dbReference type="AlphaFoldDB" id="D5ZVH1"/>
<protein>
    <submittedName>
        <fullName evidence="2">Predicted protein</fullName>
    </submittedName>
</protein>
<organism evidence="2 3">
    <name type="scientific">Streptomyces viridosporus (strain ATCC 14672 / DSM 40746 / JCM 4963 / KCTC 9882 / NRRL B-12104 / FH 1290)</name>
    <name type="common">Streptomyces ghanaensis</name>
    <dbReference type="NCBI Taxonomy" id="566461"/>
    <lineage>
        <taxon>Bacteria</taxon>
        <taxon>Bacillati</taxon>
        <taxon>Actinomycetota</taxon>
        <taxon>Actinomycetes</taxon>
        <taxon>Kitasatosporales</taxon>
        <taxon>Streptomycetaceae</taxon>
        <taxon>Streptomyces</taxon>
    </lineage>
</organism>
<reference evidence="3" key="1">
    <citation type="submission" date="2008-12" db="EMBL/GenBank/DDBJ databases">
        <title>Annotation of Streptomyces ghanaensis ATCC 14672.</title>
        <authorList>
            <consortium name="The Broad Institute Genome Sequencing Platform"/>
            <consortium name="Broad Institute Microbial Sequencing Center"/>
            <person name="Fischbach M."/>
            <person name="Ward D."/>
            <person name="Young S."/>
            <person name="Kodira C.D."/>
            <person name="Zeng Q."/>
            <person name="Koehrsen M."/>
            <person name="Godfrey P."/>
            <person name="Alvarado L."/>
            <person name="Berlin A.M."/>
            <person name="Borenstein D."/>
            <person name="Chen Z."/>
            <person name="Engels R."/>
            <person name="Freedman E."/>
            <person name="Gellesch M."/>
            <person name="Goldberg J."/>
            <person name="Griggs A."/>
            <person name="Gujja S."/>
            <person name="Heiman D.I."/>
            <person name="Hepburn T.A."/>
            <person name="Howarth C."/>
            <person name="Jen D."/>
            <person name="Larson L."/>
            <person name="Lewis B."/>
            <person name="Mehta T."/>
            <person name="Park D."/>
            <person name="Pearson M."/>
            <person name="Roberts A."/>
            <person name="Saif S."/>
            <person name="Shea T.D."/>
            <person name="Shenoy N."/>
            <person name="Sisk P."/>
            <person name="Stolte C."/>
            <person name="Sykes S.N."/>
            <person name="Walk T."/>
            <person name="White J."/>
            <person name="Yandava C."/>
            <person name="Straight P."/>
            <person name="Clardy J."/>
            <person name="Hung D."/>
            <person name="Kolter R."/>
            <person name="Mekalanos J."/>
            <person name="Walker S."/>
            <person name="Walsh C.T."/>
            <person name="Wieland B.L.C."/>
            <person name="Ilzarbe M."/>
            <person name="Galagan J."/>
            <person name="Nusbaum C."/>
            <person name="Birren B."/>
        </authorList>
    </citation>
    <scope>NUCLEOTIDE SEQUENCE [LARGE SCALE GENOMIC DNA]</scope>
    <source>
        <strain evidence="3">ATCC 14672 / DSM 40746 / JCM 4963 / KCTC 9882 / NRRL B-12104 / FH 1290</strain>
    </source>
</reference>
<dbReference type="RefSeq" id="WP_004978931.1">
    <property type="nucleotide sequence ID" value="NZ_DS999641.1"/>
</dbReference>
<evidence type="ECO:0000313" key="2">
    <source>
        <dbReference type="EMBL" id="EFE64966.2"/>
    </source>
</evidence>
<dbReference type="Proteomes" id="UP000003824">
    <property type="component" value="Unassembled WGS sequence"/>
</dbReference>
<gene>
    <name evidence="2" type="ORF">SSFG_00220</name>
</gene>
<accession>D5ZVH1</accession>
<evidence type="ECO:0000313" key="3">
    <source>
        <dbReference type="Proteomes" id="UP000003824"/>
    </source>
</evidence>
<feature type="region of interest" description="Disordered" evidence="1">
    <location>
        <begin position="1"/>
        <end position="25"/>
    </location>
</feature>
<dbReference type="EMBL" id="DS999641">
    <property type="protein sequence ID" value="EFE64966.2"/>
    <property type="molecule type" value="Genomic_DNA"/>
</dbReference>
<proteinExistence type="predicted"/>